<name>A0ABT6D858_9LACO</name>
<keyword evidence="1 4" id="KW-0328">Glycosyltransferase</keyword>
<dbReference type="RefSeq" id="WP_178941914.1">
    <property type="nucleotide sequence ID" value="NZ_JAIWJG010000002.1"/>
</dbReference>
<dbReference type="SUPFAM" id="SSF53756">
    <property type="entry name" value="UDP-Glycosyltransferase/glycogen phosphorylase"/>
    <property type="match status" value="1"/>
</dbReference>
<proteinExistence type="predicted"/>
<dbReference type="GO" id="GO:0016757">
    <property type="term" value="F:glycosyltransferase activity"/>
    <property type="evidence" value="ECO:0007669"/>
    <property type="project" value="UniProtKB-KW"/>
</dbReference>
<dbReference type="EMBL" id="JANDJP010000002">
    <property type="protein sequence ID" value="MDF9913321.1"/>
    <property type="molecule type" value="Genomic_DNA"/>
</dbReference>
<dbReference type="Pfam" id="PF00534">
    <property type="entry name" value="Glycos_transf_1"/>
    <property type="match status" value="1"/>
</dbReference>
<comment type="caution">
    <text evidence="4">The sequence shown here is derived from an EMBL/GenBank/DDBJ whole genome shotgun (WGS) entry which is preliminary data.</text>
</comment>
<dbReference type="EC" id="2.4.-.-" evidence="4"/>
<reference evidence="4" key="1">
    <citation type="submission" date="2022-06" db="EMBL/GenBank/DDBJ databases">
        <title>Antifungal cultures and metabolites of lactic acid bacteria for use in dairy fermentations.</title>
        <authorList>
            <person name="Zhao Z."/>
            <person name="Gaenzle M."/>
        </authorList>
    </citation>
    <scope>NUCLEOTIDE SEQUENCE</scope>
    <source>
        <strain evidence="4">FUA3126</strain>
    </source>
</reference>
<dbReference type="InterPro" id="IPR001296">
    <property type="entry name" value="Glyco_trans_1"/>
</dbReference>
<evidence type="ECO:0000256" key="1">
    <source>
        <dbReference type="ARBA" id="ARBA00022676"/>
    </source>
</evidence>
<dbReference type="Proteomes" id="UP001152867">
    <property type="component" value="Unassembled WGS sequence"/>
</dbReference>
<dbReference type="PANTHER" id="PTHR12526">
    <property type="entry name" value="GLYCOSYLTRANSFERASE"/>
    <property type="match status" value="1"/>
</dbReference>
<organism evidence="4 5">
    <name type="scientific">Furfurilactobacillus milii</name>
    <dbReference type="NCBI Taxonomy" id="2888272"/>
    <lineage>
        <taxon>Bacteria</taxon>
        <taxon>Bacillati</taxon>
        <taxon>Bacillota</taxon>
        <taxon>Bacilli</taxon>
        <taxon>Lactobacillales</taxon>
        <taxon>Lactobacillaceae</taxon>
        <taxon>Furfurilactobacillus</taxon>
    </lineage>
</organism>
<evidence type="ECO:0000313" key="5">
    <source>
        <dbReference type="Proteomes" id="UP001152867"/>
    </source>
</evidence>
<accession>A0ABT6D858</accession>
<protein>
    <submittedName>
        <fullName evidence="4">Glycosyltransferase</fullName>
        <ecNumber evidence="4">2.4.-.-</ecNumber>
    </submittedName>
</protein>
<feature type="domain" description="Glycosyl transferase family 1" evidence="3">
    <location>
        <begin position="326"/>
        <end position="485"/>
    </location>
</feature>
<sequence>MYYFINNAFTSTMSGIGHAQLKRFFLFKQNRVPVKLITTDFDLRRPKALEEKGISPNENINMFDFFGGMVGLKKRSFTFDDLNISKEYAVENVNLVFNVRKGNRLILKVEMFSDDTSQVKKVTYYDKNGATRETDWWDPRGFKILEQYYNKDEKIDVERGVNQQGVVFYETYHFGKKYDKSTNCLYRILNYHGYDYEFDGFKEMATFFFDELIKYDRQNGENDIFVNDASLQLGKALLDTTEKSFKLMQLHNNHTNDADEPLHSSLNFNYEYTLRHFSKWQGVTAPTQTQVTNVVRRFGKHPETFLIPVGVIEDKVLKSPQIPISKRHPNEIVMIARLSPEKRINHAVQAMEKVLKVCPNVQLNIYGYANGKTGDEVKQLVKEKHLTDSIHFKGYVTDIRDVYENAQLSILTSTVEGLPLSLIEAQSYGVPLISYDINYGPRDVINDEKDGYLVKGGDIDEIAKKIIKVMSDDELRQKLSRGAYEDRNKYSSENVWHAWEKLDVAAHNYFNN</sequence>
<evidence type="ECO:0000313" key="4">
    <source>
        <dbReference type="EMBL" id="MDF9913321.1"/>
    </source>
</evidence>
<evidence type="ECO:0000259" key="3">
    <source>
        <dbReference type="Pfam" id="PF00534"/>
    </source>
</evidence>
<keyword evidence="2 4" id="KW-0808">Transferase</keyword>
<evidence type="ECO:0000256" key="2">
    <source>
        <dbReference type="ARBA" id="ARBA00022679"/>
    </source>
</evidence>
<gene>
    <name evidence="4" type="ORF">NNA32_03555</name>
</gene>
<keyword evidence="5" id="KW-1185">Reference proteome</keyword>
<dbReference type="Gene3D" id="3.40.50.2000">
    <property type="entry name" value="Glycogen Phosphorylase B"/>
    <property type="match status" value="2"/>
</dbReference>
<dbReference type="PANTHER" id="PTHR12526:SF629">
    <property type="entry name" value="TEICHURONIC ACID BIOSYNTHESIS GLYCOSYLTRANSFERASE TUAH-RELATED"/>
    <property type="match status" value="1"/>
</dbReference>